<dbReference type="PROSITE" id="PS00329">
    <property type="entry name" value="HSP70_2"/>
    <property type="match status" value="1"/>
</dbReference>
<dbReference type="InterPro" id="IPR018181">
    <property type="entry name" value="Heat_shock_70_CS"/>
</dbReference>
<organism evidence="7 8">
    <name type="scientific">Dendrobium thyrsiflorum</name>
    <name type="common">Pinecone-like raceme dendrobium</name>
    <name type="synonym">Orchid</name>
    <dbReference type="NCBI Taxonomy" id="117978"/>
    <lineage>
        <taxon>Eukaryota</taxon>
        <taxon>Viridiplantae</taxon>
        <taxon>Streptophyta</taxon>
        <taxon>Embryophyta</taxon>
        <taxon>Tracheophyta</taxon>
        <taxon>Spermatophyta</taxon>
        <taxon>Magnoliopsida</taxon>
        <taxon>Liliopsida</taxon>
        <taxon>Asparagales</taxon>
        <taxon>Orchidaceae</taxon>
        <taxon>Epidendroideae</taxon>
        <taxon>Malaxideae</taxon>
        <taxon>Dendrobiinae</taxon>
        <taxon>Dendrobium</taxon>
    </lineage>
</organism>
<dbReference type="GO" id="GO:0005788">
    <property type="term" value="C:endoplasmic reticulum lumen"/>
    <property type="evidence" value="ECO:0007669"/>
    <property type="project" value="UniProtKB-SubCell"/>
</dbReference>
<evidence type="ECO:0000256" key="5">
    <source>
        <dbReference type="RuleBase" id="RU003322"/>
    </source>
</evidence>
<evidence type="ECO:0000313" key="8">
    <source>
        <dbReference type="Proteomes" id="UP001552299"/>
    </source>
</evidence>
<dbReference type="Gene3D" id="3.30.420.40">
    <property type="match status" value="7"/>
</dbReference>
<dbReference type="FunFam" id="3.30.30.30:FF:000005">
    <property type="entry name" value="Heat shock protein ssb1"/>
    <property type="match status" value="1"/>
</dbReference>
<dbReference type="InterPro" id="IPR013126">
    <property type="entry name" value="Hsp_70_fam"/>
</dbReference>
<sequence>MSIKRSMIKGFNIGRGECPREWKKNKAREEERKCCSFFFFGLQGLNGWWLNKLIQLEENDRLNAVDLDGSAAAVMAPTRISIDLTESPQKIGGLVMGRYIVNEGSKGLKLMGAAASTTEEEVVAVLKDAVDVVKSFFGAPKFDAAVIVIPNDTRLKYQDDIISYGRGHGFNISQVIKEYTAVSAAYLEKVQPSISTNLAIISLTGGFLEVSVVSIVHTEDLFVRYHFILQAHKIHPEVIDLDESKDQQKGSGSGIIGFIGGAAKALIVDPFENFLGILKNILESPNIKNTKVDKVVFVGKASRSEKVRKAVKESFSKAEVWEGIDSPDEIVAYGAAYLSYEDKVMPMYDPDDPNVDLRPANPATPIDAKRLIGQRFSDPSVHNDSKLWPFKVIPEKRHVKSSKRIIGSTNSSSEKNVLIFDLGGGTFDVSILTIEDSIFEVKATSRGQHLLRPEVLVLPWVDPSSHPVATDSLSRPVSCMKDAKMDKRTIHDVFLVGGSTRIPKVQQLLQDFFNGKELCKSINPDEDVAYGAAVQAAILSGDGNEKVQDMLLIDVAPLSLGLEIAGGVMTVLIPRNTQIPTKKEQVFSTYSDNQPGVLIQVYQGERTRTKNNDLLGKFELSGIPPAPRGVPQITMCFDIDANGILNVSAEDKTSGQKNKITITNEKGRLSREEIEKLLQEAERYKSEDEEHRKKVEAKNALENYTYNMRNTIKDEKIGGKLNSADKKKIEEALEQIVQ</sequence>
<dbReference type="SUPFAM" id="SSF100934">
    <property type="entry name" value="Heat shock protein 70kD (HSP70), C-terminal subdomain"/>
    <property type="match status" value="1"/>
</dbReference>
<comment type="subcellular location">
    <subcellularLocation>
        <location evidence="1">Endoplasmic reticulum lumen</location>
    </subcellularLocation>
</comment>
<gene>
    <name evidence="7" type="ORF">M5K25_010094</name>
</gene>
<comment type="similarity">
    <text evidence="2 5">Belongs to the heat shock protein 70 family.</text>
</comment>
<dbReference type="GO" id="GO:0005524">
    <property type="term" value="F:ATP binding"/>
    <property type="evidence" value="ECO:0007669"/>
    <property type="project" value="UniProtKB-KW"/>
</dbReference>
<evidence type="ECO:0000256" key="4">
    <source>
        <dbReference type="ARBA" id="ARBA00022840"/>
    </source>
</evidence>
<dbReference type="FunFam" id="2.60.34.10:FF:000002">
    <property type="entry name" value="Heat shock 70 kDa"/>
    <property type="match status" value="1"/>
</dbReference>
<dbReference type="Proteomes" id="UP001552299">
    <property type="component" value="Unassembled WGS sequence"/>
</dbReference>
<dbReference type="Gene3D" id="2.60.34.10">
    <property type="entry name" value="Substrate Binding Domain Of DNAk, Chain A, domain 1"/>
    <property type="match status" value="1"/>
</dbReference>
<dbReference type="SUPFAM" id="SSF100920">
    <property type="entry name" value="Heat shock protein 70kD (HSP70), peptide-binding domain"/>
    <property type="match status" value="1"/>
</dbReference>
<evidence type="ECO:0000256" key="1">
    <source>
        <dbReference type="ARBA" id="ARBA00004319"/>
    </source>
</evidence>
<protein>
    <submittedName>
        <fullName evidence="7">Uncharacterized protein</fullName>
    </submittedName>
</protein>
<dbReference type="AlphaFoldDB" id="A0ABD0V6P5"/>
<dbReference type="Gene3D" id="1.20.1270.10">
    <property type="match status" value="1"/>
</dbReference>
<dbReference type="InterPro" id="IPR029048">
    <property type="entry name" value="HSP70_C_sf"/>
</dbReference>
<keyword evidence="4 5" id="KW-0067">ATP-binding</keyword>
<evidence type="ECO:0000256" key="6">
    <source>
        <dbReference type="SAM" id="Coils"/>
    </source>
</evidence>
<feature type="coiled-coil region" evidence="6">
    <location>
        <begin position="667"/>
        <end position="698"/>
    </location>
</feature>
<comment type="caution">
    <text evidence="7">The sequence shown here is derived from an EMBL/GenBank/DDBJ whole genome shotgun (WGS) entry which is preliminary data.</text>
</comment>
<proteinExistence type="inferred from homology"/>
<reference evidence="7 8" key="1">
    <citation type="journal article" date="2024" name="Plant Biotechnol. J.">
        <title>Dendrobium thyrsiflorum genome and its molecular insights into genes involved in important horticultural traits.</title>
        <authorList>
            <person name="Chen B."/>
            <person name="Wang J.Y."/>
            <person name="Zheng P.J."/>
            <person name="Li K.L."/>
            <person name="Liang Y.M."/>
            <person name="Chen X.F."/>
            <person name="Zhang C."/>
            <person name="Zhao X."/>
            <person name="He X."/>
            <person name="Zhang G.Q."/>
            <person name="Liu Z.J."/>
            <person name="Xu Q."/>
        </authorList>
    </citation>
    <scope>NUCLEOTIDE SEQUENCE [LARGE SCALE GENOMIC DNA]</scope>
    <source>
        <strain evidence="7">GZMU011</strain>
    </source>
</reference>
<dbReference type="Gene3D" id="3.30.30.30">
    <property type="match status" value="1"/>
</dbReference>
<dbReference type="EMBL" id="JANQDX010000009">
    <property type="protein sequence ID" value="KAL0918103.1"/>
    <property type="molecule type" value="Genomic_DNA"/>
</dbReference>
<dbReference type="Pfam" id="PF00012">
    <property type="entry name" value="HSP70"/>
    <property type="match status" value="3"/>
</dbReference>
<keyword evidence="6" id="KW-0175">Coiled coil</keyword>
<dbReference type="InterPro" id="IPR043129">
    <property type="entry name" value="ATPase_NBD"/>
</dbReference>
<dbReference type="PANTHER" id="PTHR19375">
    <property type="entry name" value="HEAT SHOCK PROTEIN 70KDA"/>
    <property type="match status" value="1"/>
</dbReference>
<keyword evidence="8" id="KW-1185">Reference proteome</keyword>
<dbReference type="SUPFAM" id="SSF53067">
    <property type="entry name" value="Actin-like ATPase domain"/>
    <property type="match status" value="2"/>
</dbReference>
<dbReference type="PROSITE" id="PS01036">
    <property type="entry name" value="HSP70_3"/>
    <property type="match status" value="1"/>
</dbReference>
<name>A0ABD0V6P5_DENTH</name>
<dbReference type="FunFam" id="3.30.420.40:FF:000172">
    <property type="entry name" value="Heat shock 70 kDa protein"/>
    <property type="match status" value="1"/>
</dbReference>
<evidence type="ECO:0000256" key="3">
    <source>
        <dbReference type="ARBA" id="ARBA00022741"/>
    </source>
</evidence>
<evidence type="ECO:0000313" key="7">
    <source>
        <dbReference type="EMBL" id="KAL0918103.1"/>
    </source>
</evidence>
<dbReference type="InterPro" id="IPR029047">
    <property type="entry name" value="HSP70_peptide-bd_sf"/>
</dbReference>
<keyword evidence="3 5" id="KW-0547">Nucleotide-binding</keyword>
<evidence type="ECO:0000256" key="2">
    <source>
        <dbReference type="ARBA" id="ARBA00007381"/>
    </source>
</evidence>
<accession>A0ABD0V6P5</accession>